<comment type="caution">
    <text evidence="1">The sequence shown here is derived from an EMBL/GenBank/DDBJ whole genome shotgun (WGS) entry which is preliminary data.</text>
</comment>
<protein>
    <submittedName>
        <fullName evidence="1">Uncharacterized protein</fullName>
    </submittedName>
</protein>
<evidence type="ECO:0000313" key="2">
    <source>
        <dbReference type="Proteomes" id="UP001492380"/>
    </source>
</evidence>
<keyword evidence="2" id="KW-1185">Reference proteome</keyword>
<accession>A0ABR1YKV1</accession>
<dbReference type="EMBL" id="JBBWRZ010000007">
    <property type="protein sequence ID" value="KAK8232414.1"/>
    <property type="molecule type" value="Genomic_DNA"/>
</dbReference>
<evidence type="ECO:0000313" key="1">
    <source>
        <dbReference type="EMBL" id="KAK8232414.1"/>
    </source>
</evidence>
<dbReference type="Proteomes" id="UP001492380">
    <property type="component" value="Unassembled WGS sequence"/>
</dbReference>
<organism evidence="1 2">
    <name type="scientific">Phyllosticta capitalensis</name>
    <dbReference type="NCBI Taxonomy" id="121624"/>
    <lineage>
        <taxon>Eukaryota</taxon>
        <taxon>Fungi</taxon>
        <taxon>Dikarya</taxon>
        <taxon>Ascomycota</taxon>
        <taxon>Pezizomycotina</taxon>
        <taxon>Dothideomycetes</taxon>
        <taxon>Dothideomycetes incertae sedis</taxon>
        <taxon>Botryosphaeriales</taxon>
        <taxon>Phyllostictaceae</taxon>
        <taxon>Phyllosticta</taxon>
    </lineage>
</organism>
<proteinExistence type="predicted"/>
<gene>
    <name evidence="1" type="ORF">HDK90DRAFT_309879</name>
</gene>
<reference evidence="1 2" key="1">
    <citation type="submission" date="2024-04" db="EMBL/GenBank/DDBJ databases">
        <title>Phyllosticta paracitricarpa is synonymous to the EU quarantine fungus P. citricarpa based on phylogenomic analyses.</title>
        <authorList>
            <consortium name="Lawrence Berkeley National Laboratory"/>
            <person name="Van Ingen-Buijs V.A."/>
            <person name="Van Westerhoven A.C."/>
            <person name="Haridas S."/>
            <person name="Skiadas P."/>
            <person name="Martin F."/>
            <person name="Groenewald J.Z."/>
            <person name="Crous P.W."/>
            <person name="Seidl M.F."/>
        </authorList>
    </citation>
    <scope>NUCLEOTIDE SEQUENCE [LARGE SCALE GENOMIC DNA]</scope>
    <source>
        <strain evidence="1 2">CBS 123374</strain>
    </source>
</reference>
<sequence>MARQRRTYSFVQSMAAVNMYSTSFEHSRRCLLSQLGRQCRIWAHRTASGRPGSPVCSEPTGGAGASEIEQMTSLVSRSSAADQAYCSQCSSVLVRGAPPLDRRCTLHYACTSAPPRPKLQLPLPKLPSLTPHAIPACPACSPFPALHSPWLTPSSHLFPLTLCPANLPFADNSTSRDLIPLLLLWEASHSFELPSLCSIHSSSPTIRCLWFSLGHPFDHFSTT</sequence>
<name>A0ABR1YKV1_9PEZI</name>